<reference evidence="3" key="1">
    <citation type="submission" date="2025-08" db="UniProtKB">
        <authorList>
            <consortium name="RefSeq"/>
        </authorList>
    </citation>
    <scope>IDENTIFICATION</scope>
    <source>
        <tissue evidence="3">Total insect</tissue>
    </source>
</reference>
<dbReference type="SUPFAM" id="SSF47565">
    <property type="entry name" value="Insect pheromone/odorant-binding proteins"/>
    <property type="match status" value="1"/>
</dbReference>
<dbReference type="Gene3D" id="1.10.238.20">
    <property type="entry name" value="Pheromone/general odorant binding protein domain"/>
    <property type="match status" value="1"/>
</dbReference>
<dbReference type="RefSeq" id="XP_034238273.1">
    <property type="nucleotide sequence ID" value="XM_034382382.1"/>
</dbReference>
<accession>A0A6P8YEX1</accession>
<dbReference type="InParanoid" id="A0A6P8YEX1"/>
<keyword evidence="2" id="KW-1185">Reference proteome</keyword>
<proteinExistence type="predicted"/>
<dbReference type="CDD" id="cd23992">
    <property type="entry name" value="PBP_GOBP"/>
    <property type="match status" value="1"/>
</dbReference>
<dbReference type="AlphaFoldDB" id="A0A6P8YEX1"/>
<organism evidence="3">
    <name type="scientific">Thrips palmi</name>
    <name type="common">Melon thrips</name>
    <dbReference type="NCBI Taxonomy" id="161013"/>
    <lineage>
        <taxon>Eukaryota</taxon>
        <taxon>Metazoa</taxon>
        <taxon>Ecdysozoa</taxon>
        <taxon>Arthropoda</taxon>
        <taxon>Hexapoda</taxon>
        <taxon>Insecta</taxon>
        <taxon>Pterygota</taxon>
        <taxon>Neoptera</taxon>
        <taxon>Paraneoptera</taxon>
        <taxon>Thysanoptera</taxon>
        <taxon>Terebrantia</taxon>
        <taxon>Thripoidea</taxon>
        <taxon>Thripidae</taxon>
        <taxon>Thrips</taxon>
    </lineage>
</organism>
<dbReference type="FunCoup" id="A0A6P8YEX1">
    <property type="interactions" value="56"/>
</dbReference>
<evidence type="ECO:0000256" key="1">
    <source>
        <dbReference type="SAM" id="SignalP"/>
    </source>
</evidence>
<dbReference type="OrthoDB" id="6595846at2759"/>
<gene>
    <name evidence="3" type="primary">LOC117643463</name>
</gene>
<dbReference type="SMART" id="SM00708">
    <property type="entry name" value="PhBP"/>
    <property type="match status" value="1"/>
</dbReference>
<keyword evidence="1" id="KW-0732">Signal</keyword>
<dbReference type="GeneID" id="117643463"/>
<name>A0A6P8YEX1_THRPL</name>
<dbReference type="InterPro" id="IPR006170">
    <property type="entry name" value="PBP/GOBP"/>
</dbReference>
<dbReference type="GO" id="GO:0005549">
    <property type="term" value="F:odorant binding"/>
    <property type="evidence" value="ECO:0007669"/>
    <property type="project" value="InterPro"/>
</dbReference>
<feature type="chain" id="PRO_5028470111" evidence="1">
    <location>
        <begin position="17"/>
        <end position="152"/>
    </location>
</feature>
<dbReference type="Proteomes" id="UP000515158">
    <property type="component" value="Unplaced"/>
</dbReference>
<protein>
    <submittedName>
        <fullName evidence="3">General odorant-binding protein 19d isoform X1</fullName>
    </submittedName>
</protein>
<evidence type="ECO:0000313" key="2">
    <source>
        <dbReference type="Proteomes" id="UP000515158"/>
    </source>
</evidence>
<dbReference type="Pfam" id="PF01395">
    <property type="entry name" value="PBP_GOBP"/>
    <property type="match status" value="1"/>
</dbReference>
<feature type="signal peptide" evidence="1">
    <location>
        <begin position="1"/>
        <end position="16"/>
    </location>
</feature>
<dbReference type="CTD" id="33040"/>
<evidence type="ECO:0000313" key="3">
    <source>
        <dbReference type="RefSeq" id="XP_034238273.1"/>
    </source>
</evidence>
<dbReference type="KEGG" id="tpal:117643463"/>
<sequence length="152" mass="16620">MKVLVVLAACVLVCSAAAVDDAEREKAKQIKQQCKQEAGATDADVSELKDKDELTSPAAKKMMACVFTKNKIMQNNKFSKEGSMEVARKLMAGRPGSEAKLKIAEQIAENCNKEIGSVEASGDEMAKLIFDCLKKQAKEYLTAMNFVPREKV</sequence>
<dbReference type="InterPro" id="IPR036728">
    <property type="entry name" value="PBP_GOBP_sf"/>
</dbReference>